<reference evidence="4 5" key="1">
    <citation type="submission" date="2016-11" db="EMBL/GenBank/DDBJ databases">
        <authorList>
            <person name="Jaros S."/>
            <person name="Januszkiewicz K."/>
            <person name="Wedrychowicz H."/>
        </authorList>
    </citation>
    <scope>NUCLEOTIDE SEQUENCE [LARGE SCALE GENOMIC DNA]</scope>
    <source>
        <strain evidence="4 5">DSM 25661</strain>
    </source>
</reference>
<dbReference type="AlphaFoldDB" id="A0A1M4SJY9"/>
<dbReference type="EMBL" id="FQTW01000001">
    <property type="protein sequence ID" value="SHE32468.1"/>
    <property type="molecule type" value="Genomic_DNA"/>
</dbReference>
<dbReference type="InterPro" id="IPR024618">
    <property type="entry name" value="DUF3857"/>
</dbReference>
<dbReference type="RefSeq" id="WP_073190771.1">
    <property type="nucleotide sequence ID" value="NZ_FQTW01000001.1"/>
</dbReference>
<feature type="domain" description="Transglutaminase-like" evidence="2">
    <location>
        <begin position="273"/>
        <end position="382"/>
    </location>
</feature>
<keyword evidence="1" id="KW-0732">Signal</keyword>
<dbReference type="Gene3D" id="2.60.120.1130">
    <property type="match status" value="1"/>
</dbReference>
<feature type="domain" description="DUF3857" evidence="3">
    <location>
        <begin position="57"/>
        <end position="212"/>
    </location>
</feature>
<evidence type="ECO:0000259" key="2">
    <source>
        <dbReference type="Pfam" id="PF01841"/>
    </source>
</evidence>
<keyword evidence="5" id="KW-1185">Reference proteome</keyword>
<proteinExistence type="predicted"/>
<evidence type="ECO:0008006" key="6">
    <source>
        <dbReference type="Google" id="ProtNLM"/>
    </source>
</evidence>
<dbReference type="Proteomes" id="UP000184462">
    <property type="component" value="Unassembled WGS sequence"/>
</dbReference>
<name>A0A1M4SJY9_9FLAO</name>
<dbReference type="OrthoDB" id="8595007at2"/>
<organism evidence="4 5">
    <name type="scientific">Psychroflexus salarius</name>
    <dbReference type="NCBI Taxonomy" id="1155689"/>
    <lineage>
        <taxon>Bacteria</taxon>
        <taxon>Pseudomonadati</taxon>
        <taxon>Bacteroidota</taxon>
        <taxon>Flavobacteriia</taxon>
        <taxon>Flavobacteriales</taxon>
        <taxon>Flavobacteriaceae</taxon>
        <taxon>Psychroflexus</taxon>
    </lineage>
</organism>
<dbReference type="STRING" id="1155689.SAMN05444278_101197"/>
<evidence type="ECO:0000313" key="4">
    <source>
        <dbReference type="EMBL" id="SHE32468.1"/>
    </source>
</evidence>
<gene>
    <name evidence="4" type="ORF">SAMN05444278_101197</name>
</gene>
<evidence type="ECO:0000256" key="1">
    <source>
        <dbReference type="SAM" id="SignalP"/>
    </source>
</evidence>
<protein>
    <recommendedName>
        <fullName evidence="6">Transglutaminase-like superfamily protein</fullName>
    </recommendedName>
</protein>
<dbReference type="SUPFAM" id="SSF54001">
    <property type="entry name" value="Cysteine proteinases"/>
    <property type="match status" value="1"/>
</dbReference>
<feature type="signal peptide" evidence="1">
    <location>
        <begin position="1"/>
        <end position="19"/>
    </location>
</feature>
<evidence type="ECO:0000313" key="5">
    <source>
        <dbReference type="Proteomes" id="UP000184462"/>
    </source>
</evidence>
<dbReference type="Pfam" id="PF12969">
    <property type="entry name" value="DUF3857"/>
    <property type="match status" value="1"/>
</dbReference>
<accession>A0A1M4SJY9</accession>
<sequence>MKLIHLLCIFLIYSTITTAQTQEIYSALTVKDTLKQSANSVIRDENTEVIIDAIDKMTIKLSRVITVFNNSGLKQVGAYVHYDDATKIKDLDFYVYNLVGEEVEHFKKRDFKDQSAVSNGTLYSDNRVYYFDYKPKSYPVTVKFEYELKTENTAFIRPFFPLDRYFQSVEKSTYKIVNNTPIKLRYQTQNFERFSIEQISDFHFKATDMPAIKSEAYSPSFQSFVPSVKFGLNEFNLEGVKGKANNWKEFGLWRYNNLLKGNDQLPKQLETQVKNLVADATSTKEKARLIYNFMQDNSRYISVQLGIGGWRPMPAKDVFDKKYGDCKALTNYTMALLKSVGIKSNYCVVYSGSNQRDIDPDFFSMQGDHVILQVEDQDEDYWLECTSQTKPFNFLGTFTDNRKVLAIDDTGGKIIQTPSYINDYNLQNSTANISFNGLDMDAEIEINSHGTQYDRKAGLDRVEDRIVQRYYKNYWGNLNRLSITSYNFSNNKDDVVFTEDVKLNAEKYLKKFGNDVILEVNPFNQKSFSAKDYKNRSNPFEIERGYKDVDEYIYNLGNYKASDLPDNISIKSKFGDYELNFQLTDKNILIVKRSIEIKKNKFQKSDYKEFTAFLDDISRSDQTKIILN</sequence>
<dbReference type="InterPro" id="IPR038765">
    <property type="entry name" value="Papain-like_cys_pep_sf"/>
</dbReference>
<dbReference type="Gene3D" id="3.10.620.30">
    <property type="match status" value="1"/>
</dbReference>
<dbReference type="Pfam" id="PF01841">
    <property type="entry name" value="Transglut_core"/>
    <property type="match status" value="1"/>
</dbReference>
<feature type="chain" id="PRO_5012544640" description="Transglutaminase-like superfamily protein" evidence="1">
    <location>
        <begin position="20"/>
        <end position="628"/>
    </location>
</feature>
<dbReference type="Gene3D" id="2.60.40.3140">
    <property type="match status" value="1"/>
</dbReference>
<dbReference type="InterPro" id="IPR002931">
    <property type="entry name" value="Transglutaminase-like"/>
</dbReference>
<evidence type="ECO:0000259" key="3">
    <source>
        <dbReference type="Pfam" id="PF12969"/>
    </source>
</evidence>